<dbReference type="PANTHER" id="PTHR35848">
    <property type="entry name" value="OXALATE-BINDING PROTEIN"/>
    <property type="match status" value="1"/>
</dbReference>
<reference evidence="3 4" key="1">
    <citation type="submission" date="2014-09" db="EMBL/GenBank/DDBJ databases">
        <title>Genome sequencing of Methyloceanibacter caenitepidi Gela4.</title>
        <authorList>
            <person name="Takeuchi M."/>
            <person name="Susumu S."/>
            <person name="Kamagata Y."/>
            <person name="Oshima K."/>
            <person name="Hattori M."/>
            <person name="Iwasaki W."/>
        </authorList>
    </citation>
    <scope>NUCLEOTIDE SEQUENCE [LARGE SCALE GENOMIC DNA]</scope>
    <source>
        <strain evidence="3 4">Gela4</strain>
    </source>
</reference>
<dbReference type="Proteomes" id="UP000031643">
    <property type="component" value="Chromosome"/>
</dbReference>
<dbReference type="SUPFAM" id="SSF51182">
    <property type="entry name" value="RmlC-like cupins"/>
    <property type="match status" value="1"/>
</dbReference>
<evidence type="ECO:0000313" key="3">
    <source>
        <dbReference type="EMBL" id="BAQ15942.1"/>
    </source>
</evidence>
<protein>
    <recommendedName>
        <fullName evidence="2">Cupin type-2 domain-containing protein</fullName>
    </recommendedName>
</protein>
<dbReference type="InterPro" id="IPR013096">
    <property type="entry name" value="Cupin_2"/>
</dbReference>
<dbReference type="InterPro" id="IPR014710">
    <property type="entry name" value="RmlC-like_jellyroll"/>
</dbReference>
<dbReference type="KEGG" id="mcg:GL4_0476"/>
<dbReference type="GO" id="GO:0046872">
    <property type="term" value="F:metal ion binding"/>
    <property type="evidence" value="ECO:0007669"/>
    <property type="project" value="UniProtKB-KW"/>
</dbReference>
<feature type="domain" description="Cupin type-2" evidence="2">
    <location>
        <begin position="45"/>
        <end position="115"/>
    </location>
</feature>
<evidence type="ECO:0000256" key="1">
    <source>
        <dbReference type="ARBA" id="ARBA00022723"/>
    </source>
</evidence>
<keyword evidence="4" id="KW-1185">Reference proteome</keyword>
<dbReference type="InterPro" id="IPR011051">
    <property type="entry name" value="RmlC_Cupin_sf"/>
</dbReference>
<gene>
    <name evidence="3" type="ORF">GL4_0476</name>
</gene>
<dbReference type="EMBL" id="AP014648">
    <property type="protein sequence ID" value="BAQ15942.1"/>
    <property type="molecule type" value="Genomic_DNA"/>
</dbReference>
<name>A0A0A8K0B8_9HYPH</name>
<dbReference type="PANTHER" id="PTHR35848:SF9">
    <property type="entry name" value="SLL1358 PROTEIN"/>
    <property type="match status" value="1"/>
</dbReference>
<accession>A0A0A8K0B8</accession>
<organism evidence="3 4">
    <name type="scientific">Methyloceanibacter caenitepidi</name>
    <dbReference type="NCBI Taxonomy" id="1384459"/>
    <lineage>
        <taxon>Bacteria</taxon>
        <taxon>Pseudomonadati</taxon>
        <taxon>Pseudomonadota</taxon>
        <taxon>Alphaproteobacteria</taxon>
        <taxon>Hyphomicrobiales</taxon>
        <taxon>Hyphomicrobiaceae</taxon>
        <taxon>Methyloceanibacter</taxon>
    </lineage>
</organism>
<evidence type="ECO:0000313" key="4">
    <source>
        <dbReference type="Proteomes" id="UP000031643"/>
    </source>
</evidence>
<dbReference type="InterPro" id="IPR051610">
    <property type="entry name" value="GPI/OXD"/>
</dbReference>
<dbReference type="Pfam" id="PF07883">
    <property type="entry name" value="Cupin_2"/>
    <property type="match status" value="1"/>
</dbReference>
<dbReference type="CDD" id="cd02224">
    <property type="entry name" value="cupin_SPO2919-like"/>
    <property type="match status" value="1"/>
</dbReference>
<evidence type="ECO:0000259" key="2">
    <source>
        <dbReference type="Pfam" id="PF07883"/>
    </source>
</evidence>
<dbReference type="Gene3D" id="2.60.120.10">
    <property type="entry name" value="Jelly Rolls"/>
    <property type="match status" value="1"/>
</dbReference>
<dbReference type="OrthoDB" id="5290459at2"/>
<proteinExistence type="predicted"/>
<dbReference type="HOGENOM" id="CLU_139002_1_0_5"/>
<dbReference type="AlphaFoldDB" id="A0A0A8K0B8"/>
<keyword evidence="1" id="KW-0479">Metal-binding</keyword>
<sequence length="154" mass="16626">MPKIDMPNWTESPGGINAISGEDHGSYGEIVLGDTVGLSQFGVRMERLPPGSRSSVRHWHENEDEFVYVISGQLVLVEDAETVLNAGDAAAWRAGVPTAHCLENRSGDAATILIVGTRATEETVHYPDHGAVLHRTAAGIRLTTPEGAPFERKR</sequence>